<dbReference type="STRING" id="349215.A11S_918"/>
<organism evidence="3 4">
    <name type="scientific">Micavibrio aeruginosavorus EPB</name>
    <dbReference type="NCBI Taxonomy" id="349215"/>
    <lineage>
        <taxon>Bacteria</taxon>
        <taxon>Pseudomonadati</taxon>
        <taxon>Bdellovibrionota</taxon>
        <taxon>Bdellovibrionia</taxon>
        <taxon>Bdellovibrionales</taxon>
        <taxon>Pseudobdellovibrionaceae</taxon>
        <taxon>Micavibrio</taxon>
    </lineage>
</organism>
<dbReference type="InterPro" id="IPR029062">
    <property type="entry name" value="Class_I_gatase-like"/>
</dbReference>
<dbReference type="KEGG" id="man:A11S_918"/>
<accession>M4VX05</accession>
<evidence type="ECO:0000313" key="4">
    <source>
        <dbReference type="Proteomes" id="UP000011932"/>
    </source>
</evidence>
<comment type="similarity">
    <text evidence="1">Belongs to the peptidase C56 family.</text>
</comment>
<dbReference type="OrthoDB" id="9792284at2"/>
<dbReference type="SUPFAM" id="SSF52317">
    <property type="entry name" value="Class I glutamine amidotransferase-like"/>
    <property type="match status" value="1"/>
</dbReference>
<sequence length="189" mass="19786">MSKMLSGQNVAILTANGFNQHDLIEAQKALLAAGAKVKIISPDQGLISGWDGQGWGHNFPVDQSLATALGADYDMLVIPGGSRALDKLQTTAHTRRFINNFMTMAKPVALFGDAASILVFAEQANGRVVAVAEAAKAVLETAGATVVDDVMAMDGNLMSSPVVDGEQRQGLIVQMLDFFAGNAKLAQAA</sequence>
<dbReference type="InterPro" id="IPR002818">
    <property type="entry name" value="DJ-1/PfpI"/>
</dbReference>
<name>M4VX05_9BACT</name>
<protein>
    <submittedName>
        <fullName evidence="3">ThiJ/PfpI family protein</fullName>
    </submittedName>
</protein>
<evidence type="ECO:0000256" key="1">
    <source>
        <dbReference type="ARBA" id="ARBA00008542"/>
    </source>
</evidence>
<dbReference type="HOGENOM" id="CLU_000445_44_4_5"/>
<dbReference type="Pfam" id="PF01965">
    <property type="entry name" value="DJ-1_PfpI"/>
    <property type="match status" value="1"/>
</dbReference>
<dbReference type="EMBL" id="CP003538">
    <property type="protein sequence ID" value="AGH97739.1"/>
    <property type="molecule type" value="Genomic_DNA"/>
</dbReference>
<dbReference type="RefSeq" id="WP_015467288.1">
    <property type="nucleotide sequence ID" value="NC_020812.1"/>
</dbReference>
<reference evidence="3 4" key="1">
    <citation type="journal article" date="2013" name="ISME J.">
        <title>By their genes ye shall know them: genomic signatures of predatory bacteria.</title>
        <authorList>
            <person name="Pasternak Z."/>
            <person name="Pietrokovski S."/>
            <person name="Rotem O."/>
            <person name="Gophna U."/>
            <person name="Lurie-Weinberger M.N."/>
            <person name="Jurkevitch E."/>
        </authorList>
    </citation>
    <scope>NUCLEOTIDE SEQUENCE [LARGE SCALE GENOMIC DNA]</scope>
    <source>
        <strain evidence="3">EPB</strain>
    </source>
</reference>
<dbReference type="InterPro" id="IPR006286">
    <property type="entry name" value="C56_PfpI-like"/>
</dbReference>
<evidence type="ECO:0000313" key="3">
    <source>
        <dbReference type="EMBL" id="AGH97739.1"/>
    </source>
</evidence>
<dbReference type="PANTHER" id="PTHR42733:SF12">
    <property type="entry name" value="PROTEINASE"/>
    <property type="match status" value="1"/>
</dbReference>
<proteinExistence type="inferred from homology"/>
<dbReference type="Gene3D" id="3.40.50.880">
    <property type="match status" value="1"/>
</dbReference>
<dbReference type="Proteomes" id="UP000011932">
    <property type="component" value="Chromosome"/>
</dbReference>
<dbReference type="AlphaFoldDB" id="M4VX05"/>
<feature type="domain" description="DJ-1/PfpI" evidence="2">
    <location>
        <begin position="9"/>
        <end position="163"/>
    </location>
</feature>
<evidence type="ECO:0000259" key="2">
    <source>
        <dbReference type="Pfam" id="PF01965"/>
    </source>
</evidence>
<gene>
    <name evidence="3" type="ORF">A11S_918</name>
</gene>
<dbReference type="PANTHER" id="PTHR42733">
    <property type="entry name" value="DJ-1 PROTEIN"/>
    <property type="match status" value="1"/>
</dbReference>